<dbReference type="PANTHER" id="PTHR11709">
    <property type="entry name" value="MULTI-COPPER OXIDASE"/>
    <property type="match status" value="1"/>
</dbReference>
<evidence type="ECO:0000256" key="2">
    <source>
        <dbReference type="ARBA" id="ARBA00022723"/>
    </source>
</evidence>
<dbReference type="Pfam" id="PF00394">
    <property type="entry name" value="Cu-oxidase"/>
    <property type="match status" value="1"/>
</dbReference>
<feature type="domain" description="Plastocyanin-like" evidence="8">
    <location>
        <begin position="616"/>
        <end position="737"/>
    </location>
</feature>
<dbReference type="InterPro" id="IPR033138">
    <property type="entry name" value="Cu_oxidase_CS"/>
</dbReference>
<evidence type="ECO:0000256" key="7">
    <source>
        <dbReference type="SAM" id="MobiDB-lite"/>
    </source>
</evidence>
<evidence type="ECO:0000313" key="10">
    <source>
        <dbReference type="EMBL" id="THU78346.1"/>
    </source>
</evidence>
<dbReference type="SUPFAM" id="SSF49503">
    <property type="entry name" value="Cupredoxins"/>
    <property type="match status" value="3"/>
</dbReference>
<keyword evidence="5" id="KW-1015">Disulfide bond</keyword>
<evidence type="ECO:0000259" key="8">
    <source>
        <dbReference type="Pfam" id="PF00394"/>
    </source>
</evidence>
<evidence type="ECO:0000256" key="5">
    <source>
        <dbReference type="ARBA" id="ARBA00023157"/>
    </source>
</evidence>
<evidence type="ECO:0000313" key="11">
    <source>
        <dbReference type="Proteomes" id="UP000297245"/>
    </source>
</evidence>
<dbReference type="InterPro" id="IPR001117">
    <property type="entry name" value="Cu-oxidase_2nd"/>
</dbReference>
<dbReference type="AlphaFoldDB" id="A0A4S8KRF2"/>
<dbReference type="InterPro" id="IPR045087">
    <property type="entry name" value="Cu-oxidase_fam"/>
</dbReference>
<dbReference type="InterPro" id="IPR008972">
    <property type="entry name" value="Cupredoxin"/>
</dbReference>
<keyword evidence="11" id="KW-1185">Reference proteome</keyword>
<evidence type="ECO:0000256" key="1">
    <source>
        <dbReference type="ARBA" id="ARBA00010609"/>
    </source>
</evidence>
<dbReference type="PANTHER" id="PTHR11709:SF511">
    <property type="entry name" value="LACCASE"/>
    <property type="match status" value="1"/>
</dbReference>
<dbReference type="EMBL" id="ML180210">
    <property type="protein sequence ID" value="THU78346.1"/>
    <property type="molecule type" value="Genomic_DNA"/>
</dbReference>
<dbReference type="GO" id="GO:0005507">
    <property type="term" value="F:copper ion binding"/>
    <property type="evidence" value="ECO:0007669"/>
    <property type="project" value="InterPro"/>
</dbReference>
<feature type="region of interest" description="Disordered" evidence="7">
    <location>
        <begin position="41"/>
        <end position="65"/>
    </location>
</feature>
<feature type="domain" description="Plastocyanin-like" evidence="9">
    <location>
        <begin position="552"/>
        <end position="588"/>
    </location>
</feature>
<evidence type="ECO:0000256" key="6">
    <source>
        <dbReference type="ARBA" id="ARBA00023180"/>
    </source>
</evidence>
<dbReference type="Gene3D" id="2.60.40.420">
    <property type="entry name" value="Cupredoxins - blue copper proteins"/>
    <property type="match status" value="2"/>
</dbReference>
<sequence length="985" mass="107507">MTSKEKRQLRNKISARSFRNEYITTLETDIAERDRLLDAIRSKLGNRPSSSPSQSPSAAAHSASLLTPVSPLSSAAGTSLRGTDVNSNSTAVVMVDDLRLPPPAPLPERSAAEELAARAAAAELLASSYSSPSLPQFPPNPKHPQRPTTSPQLGGASFWGGVSQACFGAAGYSSLLDLGCTSHATMDKDGLSTPSSSPTSSPCSNSFTGFSSSFRILRVRLLNNSSLLLPRGCHRLLPPRSRRRRQQQRGIHKEFQREFSPTHQVAPSSYSSHHSPNFPYNNLAFPLTNNNNNNTNNGYAHSQLNGLALSLKPAYFVNSNKPDLPTTMGSGAGAAGAGAGAGRQGMSSTLGALLTGKHHAPFVSEFGREETTTKWNDSLHDECKRFHVVGDSITSKKGKVRSSSSQLLVSMFPLLSLRLRVWTSSVSTAMKCMNLFRFRRVQKQRAIGGATLSFKCSQGNMKSLAASALFALPALGAIVSTRAPHASVNVVNAQGAPENSDHCQWNLSWSHHCRVATKGDTLAVTESTTCFMRRSTSMDFDGVSVNTDNAFNKYTLPLGEQTGTFWYHSQLSVQYVEGLRGALIIYERYNSYWSISVFILTDPDDPQKDLYDVDDESTIIQVGDWWHNNSTSLLAGYVATGIVPVLDSGVGRFQGGPEVPFNVVQGKRYRFRIINESARNVFTRSVDGHNLTIIEADGVATTPLTVDEVEMLAGQRYSFVLEANQPVDNYWFNAPFVGGDPTRNLNRQYYFNDFSSPFRHTYLNRDFFLAENATLSRGILRYQGAQDADPTGPMTLGPTDGTPIVEANLRPLVREPAPETDINITLNLVLNSDAHLVETIGQSKTKSSGHCHDFMTLRLSLMFLHHYPGPDEPAYLLPSPPYVGSNISLSQSGGASTFLTQEQAGLEFGPLVAAFCNGSREERLQCLQTRRSLRGLTSSTAPKPNDFAYNSLVQDLRTSFARTHKPNPSLELLKVRGRDYASTIA</sequence>
<proteinExistence type="inferred from homology"/>
<protein>
    <submittedName>
        <fullName evidence="10">Cu-oxidase-domain-containing protein</fullName>
    </submittedName>
</protein>
<dbReference type="GO" id="GO:0016491">
    <property type="term" value="F:oxidoreductase activity"/>
    <property type="evidence" value="ECO:0007669"/>
    <property type="project" value="UniProtKB-KW"/>
</dbReference>
<feature type="compositionally biased region" description="Low complexity" evidence="7">
    <location>
        <begin position="48"/>
        <end position="64"/>
    </location>
</feature>
<keyword evidence="3" id="KW-0560">Oxidoreductase</keyword>
<keyword evidence="4" id="KW-0186">Copper</keyword>
<evidence type="ECO:0000259" key="9">
    <source>
        <dbReference type="Pfam" id="PF07732"/>
    </source>
</evidence>
<feature type="compositionally biased region" description="Polar residues" evidence="7">
    <location>
        <begin position="259"/>
        <end position="273"/>
    </location>
</feature>
<name>A0A4S8KRF2_DENBC</name>
<accession>A0A4S8KRF2</accession>
<comment type="similarity">
    <text evidence="1">Belongs to the multicopper oxidase family.</text>
</comment>
<feature type="region of interest" description="Disordered" evidence="7">
    <location>
        <begin position="234"/>
        <end position="273"/>
    </location>
</feature>
<dbReference type="Pfam" id="PF07732">
    <property type="entry name" value="Cu-oxidase_3"/>
    <property type="match status" value="1"/>
</dbReference>
<evidence type="ECO:0000256" key="3">
    <source>
        <dbReference type="ARBA" id="ARBA00023002"/>
    </source>
</evidence>
<dbReference type="OrthoDB" id="5571888at2759"/>
<keyword evidence="6" id="KW-0325">Glycoprotein</keyword>
<dbReference type="InterPro" id="IPR011707">
    <property type="entry name" value="Cu-oxidase-like_N"/>
</dbReference>
<evidence type="ECO:0000256" key="4">
    <source>
        <dbReference type="ARBA" id="ARBA00023008"/>
    </source>
</evidence>
<dbReference type="PROSITE" id="PS00079">
    <property type="entry name" value="MULTICOPPER_OXIDASE1"/>
    <property type="match status" value="1"/>
</dbReference>
<dbReference type="Proteomes" id="UP000297245">
    <property type="component" value="Unassembled WGS sequence"/>
</dbReference>
<dbReference type="FunFam" id="2.60.40.420:FF:000045">
    <property type="entry name" value="Laccase 2"/>
    <property type="match status" value="1"/>
</dbReference>
<organism evidence="10 11">
    <name type="scientific">Dendrothele bispora (strain CBS 962.96)</name>
    <dbReference type="NCBI Taxonomy" id="1314807"/>
    <lineage>
        <taxon>Eukaryota</taxon>
        <taxon>Fungi</taxon>
        <taxon>Dikarya</taxon>
        <taxon>Basidiomycota</taxon>
        <taxon>Agaricomycotina</taxon>
        <taxon>Agaricomycetes</taxon>
        <taxon>Agaricomycetidae</taxon>
        <taxon>Agaricales</taxon>
        <taxon>Agaricales incertae sedis</taxon>
        <taxon>Dendrothele</taxon>
    </lineage>
</organism>
<feature type="region of interest" description="Disordered" evidence="7">
    <location>
        <begin position="130"/>
        <end position="154"/>
    </location>
</feature>
<gene>
    <name evidence="10" type="ORF">K435DRAFT_876727</name>
</gene>
<reference evidence="10 11" key="1">
    <citation type="journal article" date="2019" name="Nat. Ecol. Evol.">
        <title>Megaphylogeny resolves global patterns of mushroom evolution.</title>
        <authorList>
            <person name="Varga T."/>
            <person name="Krizsan K."/>
            <person name="Foldi C."/>
            <person name="Dima B."/>
            <person name="Sanchez-Garcia M."/>
            <person name="Sanchez-Ramirez S."/>
            <person name="Szollosi G.J."/>
            <person name="Szarkandi J.G."/>
            <person name="Papp V."/>
            <person name="Albert L."/>
            <person name="Andreopoulos W."/>
            <person name="Angelini C."/>
            <person name="Antonin V."/>
            <person name="Barry K.W."/>
            <person name="Bougher N.L."/>
            <person name="Buchanan P."/>
            <person name="Buyck B."/>
            <person name="Bense V."/>
            <person name="Catcheside P."/>
            <person name="Chovatia M."/>
            <person name="Cooper J."/>
            <person name="Damon W."/>
            <person name="Desjardin D."/>
            <person name="Finy P."/>
            <person name="Geml J."/>
            <person name="Haridas S."/>
            <person name="Hughes K."/>
            <person name="Justo A."/>
            <person name="Karasinski D."/>
            <person name="Kautmanova I."/>
            <person name="Kiss B."/>
            <person name="Kocsube S."/>
            <person name="Kotiranta H."/>
            <person name="LaButti K.M."/>
            <person name="Lechner B.E."/>
            <person name="Liimatainen K."/>
            <person name="Lipzen A."/>
            <person name="Lukacs Z."/>
            <person name="Mihaltcheva S."/>
            <person name="Morgado L.N."/>
            <person name="Niskanen T."/>
            <person name="Noordeloos M.E."/>
            <person name="Ohm R.A."/>
            <person name="Ortiz-Santana B."/>
            <person name="Ovrebo C."/>
            <person name="Racz N."/>
            <person name="Riley R."/>
            <person name="Savchenko A."/>
            <person name="Shiryaev A."/>
            <person name="Soop K."/>
            <person name="Spirin V."/>
            <person name="Szebenyi C."/>
            <person name="Tomsovsky M."/>
            <person name="Tulloss R.E."/>
            <person name="Uehling J."/>
            <person name="Grigoriev I.V."/>
            <person name="Vagvolgyi C."/>
            <person name="Papp T."/>
            <person name="Martin F.M."/>
            <person name="Miettinen O."/>
            <person name="Hibbett D.S."/>
            <person name="Nagy L.G."/>
        </authorList>
    </citation>
    <scope>NUCLEOTIDE SEQUENCE [LARGE SCALE GENOMIC DNA]</scope>
    <source>
        <strain evidence="10 11">CBS 962.96</strain>
    </source>
</reference>
<keyword evidence="2" id="KW-0479">Metal-binding</keyword>